<dbReference type="EMBL" id="CP017599">
    <property type="protein sequence ID" value="AOX03668.1"/>
    <property type="molecule type" value="Genomic_DNA"/>
</dbReference>
<organism evidence="1 2">
    <name type="scientific">Moorena producens PAL-8-15-08-1</name>
    <dbReference type="NCBI Taxonomy" id="1458985"/>
    <lineage>
        <taxon>Bacteria</taxon>
        <taxon>Bacillati</taxon>
        <taxon>Cyanobacteriota</taxon>
        <taxon>Cyanophyceae</taxon>
        <taxon>Coleofasciculales</taxon>
        <taxon>Coleofasciculaceae</taxon>
        <taxon>Moorena</taxon>
    </lineage>
</organism>
<evidence type="ECO:0000313" key="2">
    <source>
        <dbReference type="Proteomes" id="UP000177870"/>
    </source>
</evidence>
<dbReference type="KEGG" id="mpro:BJP34_33360"/>
<reference evidence="2" key="1">
    <citation type="submission" date="2016-10" db="EMBL/GenBank/DDBJ databases">
        <title>Comparative genomics uncovers the prolific and rare metabolic potential of the cyanobacterial genus Moorea.</title>
        <authorList>
            <person name="Leao T."/>
            <person name="Castelao G."/>
            <person name="Korobeynikov A."/>
            <person name="Monroe E.A."/>
            <person name="Podell S."/>
            <person name="Glukhov E."/>
            <person name="Allen E."/>
            <person name="Gerwick W.H."/>
            <person name="Gerwick L."/>
        </authorList>
    </citation>
    <scope>NUCLEOTIDE SEQUENCE [LARGE SCALE GENOMIC DNA]</scope>
    <source>
        <strain evidence="2">PAL-8-15-08-1</strain>
    </source>
</reference>
<protein>
    <submittedName>
        <fullName evidence="1">Uncharacterized protein</fullName>
    </submittedName>
</protein>
<gene>
    <name evidence="1" type="ORF">BJP34_33360</name>
</gene>
<name>A0A1D8U1B5_9CYAN</name>
<accession>A0A1D8U1B5</accession>
<sequence length="59" mass="7195">MLVNFSWSSGTNGSWEADWEGVDWEGFDWESFDWERNCSFTEWVYTKSPQHRIYFLFIS</sequence>
<proteinExistence type="predicted"/>
<evidence type="ECO:0000313" key="1">
    <source>
        <dbReference type="EMBL" id="AOX03668.1"/>
    </source>
</evidence>
<dbReference type="AlphaFoldDB" id="A0A1D8U1B5"/>
<dbReference type="Proteomes" id="UP000177870">
    <property type="component" value="Chromosome"/>
</dbReference>